<comment type="caution">
    <text evidence="3">The sequence shown here is derived from an EMBL/GenBank/DDBJ whole genome shotgun (WGS) entry which is preliminary data.</text>
</comment>
<dbReference type="InterPro" id="IPR004314">
    <property type="entry name" value="Neprosin"/>
</dbReference>
<gene>
    <name evidence="3" type="ORF">LSUE1_G005099</name>
</gene>
<accession>A0A8T9C7S6</accession>
<evidence type="ECO:0000313" key="3">
    <source>
        <dbReference type="EMBL" id="TVY81819.1"/>
    </source>
</evidence>
<sequence>MAAILLRNSLLLFVISFLATGASSNPISSPRAKYVDHSLGKRAINAVKTTYTDGNVIDWVPIESQGIIASPPPPRAPCTNATAPVSELQVPGAEVGPPGTVPIPRVNLDYLTASTSLKEPPQVKPKGPNKRQYGGRHWYVNSGQSVNNFGGSAIYSLFNAYVQSPGDFSLIQTAIVKNSVPIPGNPSSTGPQTLEAGWINYPNQVSQPHLFTYFTTCGYTCSGDNVGGWNRDQAGWVQTDSDYFPGTIFVPDSTDGGSQTEMEISYYLFQGNWWLYVINKYIGYYPASLFSANEANAAATLSNGGDYLAYYGEIYQEQDAMTTTDMGSGEFASLGYGRSAYMHNMEYYDTTTPNANAFGYTSGFGDDDSSRYSHSTVASGGDWGNYIYLGGPGAGGVVNG</sequence>
<reference evidence="3 4" key="1">
    <citation type="submission" date="2018-05" db="EMBL/GenBank/DDBJ databases">
        <title>Genome sequencing and assembly of the regulated plant pathogen Lachnellula willkommii and related sister species for the development of diagnostic species identification markers.</title>
        <authorList>
            <person name="Giroux E."/>
            <person name="Bilodeau G."/>
        </authorList>
    </citation>
    <scope>NUCLEOTIDE SEQUENCE [LARGE SCALE GENOMIC DNA]</scope>
    <source>
        <strain evidence="3 4">CBS 268.59</strain>
    </source>
</reference>
<evidence type="ECO:0000256" key="1">
    <source>
        <dbReference type="SAM" id="SignalP"/>
    </source>
</evidence>
<feature type="signal peptide" evidence="1">
    <location>
        <begin position="1"/>
        <end position="24"/>
    </location>
</feature>
<organism evidence="3 4">
    <name type="scientific">Lachnellula suecica</name>
    <dbReference type="NCBI Taxonomy" id="602035"/>
    <lineage>
        <taxon>Eukaryota</taxon>
        <taxon>Fungi</taxon>
        <taxon>Dikarya</taxon>
        <taxon>Ascomycota</taxon>
        <taxon>Pezizomycotina</taxon>
        <taxon>Leotiomycetes</taxon>
        <taxon>Helotiales</taxon>
        <taxon>Lachnaceae</taxon>
        <taxon>Lachnellula</taxon>
    </lineage>
</organism>
<dbReference type="PANTHER" id="PTHR31589:SF110">
    <property type="entry name" value="PROTEIN, PUTATIVE (DUF239)-RELATED"/>
    <property type="match status" value="1"/>
</dbReference>
<feature type="chain" id="PRO_5035930459" description="Neprosin PEP catalytic domain-containing protein" evidence="1">
    <location>
        <begin position="25"/>
        <end position="400"/>
    </location>
</feature>
<keyword evidence="1" id="KW-0732">Signal</keyword>
<evidence type="ECO:0000259" key="2">
    <source>
        <dbReference type="PROSITE" id="PS52045"/>
    </source>
</evidence>
<evidence type="ECO:0000313" key="4">
    <source>
        <dbReference type="Proteomes" id="UP000469558"/>
    </source>
</evidence>
<dbReference type="PROSITE" id="PS52045">
    <property type="entry name" value="NEPROSIN_PEP_CD"/>
    <property type="match status" value="1"/>
</dbReference>
<dbReference type="OrthoDB" id="1858978at2759"/>
<dbReference type="EMBL" id="QGMK01000418">
    <property type="protein sequence ID" value="TVY81819.1"/>
    <property type="molecule type" value="Genomic_DNA"/>
</dbReference>
<dbReference type="Pfam" id="PF03080">
    <property type="entry name" value="Neprosin"/>
    <property type="match status" value="1"/>
</dbReference>
<dbReference type="AlphaFoldDB" id="A0A8T9C7S6"/>
<proteinExistence type="predicted"/>
<keyword evidence="4" id="KW-1185">Reference proteome</keyword>
<name>A0A8T9C7S6_9HELO</name>
<protein>
    <recommendedName>
        <fullName evidence="2">Neprosin PEP catalytic domain-containing protein</fullName>
    </recommendedName>
</protein>
<feature type="domain" description="Neprosin PEP catalytic" evidence="2">
    <location>
        <begin position="127"/>
        <end position="398"/>
    </location>
</feature>
<dbReference type="Proteomes" id="UP000469558">
    <property type="component" value="Unassembled WGS sequence"/>
</dbReference>
<dbReference type="InterPro" id="IPR053168">
    <property type="entry name" value="Glutamic_endopeptidase"/>
</dbReference>
<dbReference type="PANTHER" id="PTHR31589">
    <property type="entry name" value="PROTEIN, PUTATIVE (DUF239)-RELATED-RELATED"/>
    <property type="match status" value="1"/>
</dbReference>